<dbReference type="PANTHER" id="PTHR40516:SF1">
    <property type="entry name" value="ANTITOXIN CHPS-RELATED"/>
    <property type="match status" value="1"/>
</dbReference>
<protein>
    <submittedName>
        <fullName evidence="2">AbrB/MazE/SpoVT family DNA-binding domain-containing protein</fullName>
    </submittedName>
</protein>
<dbReference type="RefSeq" id="WP_103891953.1">
    <property type="nucleotide sequence ID" value="NZ_CP027768.1"/>
</dbReference>
<feature type="domain" description="SpoVT-AbrB" evidence="1">
    <location>
        <begin position="11"/>
        <end position="56"/>
    </location>
</feature>
<dbReference type="Pfam" id="PF04014">
    <property type="entry name" value="MazE_antitoxin"/>
    <property type="match status" value="1"/>
</dbReference>
<dbReference type="EMBL" id="CP027768">
    <property type="protein sequence ID" value="AYW50021.1"/>
    <property type="molecule type" value="Genomic_DNA"/>
</dbReference>
<dbReference type="GO" id="GO:0097351">
    <property type="term" value="F:toxin sequestering activity"/>
    <property type="evidence" value="ECO:0007669"/>
    <property type="project" value="InterPro"/>
</dbReference>
<dbReference type="PANTHER" id="PTHR40516">
    <property type="entry name" value="ANTITOXIN CHPS-RELATED"/>
    <property type="match status" value="1"/>
</dbReference>
<evidence type="ECO:0000313" key="2">
    <source>
        <dbReference type="EMBL" id="AYW50021.1"/>
    </source>
</evidence>
<dbReference type="SMART" id="SM00966">
    <property type="entry name" value="SpoVT_AbrB"/>
    <property type="match status" value="1"/>
</dbReference>
<dbReference type="GO" id="GO:0003677">
    <property type="term" value="F:DNA binding"/>
    <property type="evidence" value="ECO:0007669"/>
    <property type="project" value="UniProtKB-KW"/>
</dbReference>
<proteinExistence type="predicted"/>
<dbReference type="InterPro" id="IPR039052">
    <property type="entry name" value="Antitox_PemI-like"/>
</dbReference>
<sequence>MNNIKDQTRITQWGNSKATRIPSYIVKQLGLEDNQALTVTIQNNSIVLTPIKKQPTHIHDIFADWQDDGQRDHELDWGKEEGNEWPW</sequence>
<dbReference type="InterPro" id="IPR037914">
    <property type="entry name" value="SpoVT-AbrB_sf"/>
</dbReference>
<accession>A0A3G5FIB2</accession>
<dbReference type="Proteomes" id="UP000280475">
    <property type="component" value="Chromosome"/>
</dbReference>
<evidence type="ECO:0000259" key="1">
    <source>
        <dbReference type="SMART" id="SM00966"/>
    </source>
</evidence>
<reference evidence="2 3" key="1">
    <citation type="journal article" date="2012" name="Int. J. Syst. Evol. Microbiol.">
        <title>Characterization of Tetragenococcus strains from sugar thick juice reveals a novel species, Tetragenococcus osmophilus sp. nov., and divides Tetragenococcus halophilus into two subspecies, T. halophilus subsp. halophilus subsp. nov. and T. halophilus subsp. flandriensis subsp. nov.</title>
        <authorList>
            <person name="Juste A."/>
            <person name="Van Trappen S."/>
            <person name="Verreth C."/>
            <person name="Cleenwerck I."/>
            <person name="De Vos P."/>
            <person name="Lievens B."/>
            <person name="Willems K.A."/>
        </authorList>
    </citation>
    <scope>NUCLEOTIDE SEQUENCE [LARGE SCALE GENOMIC DNA]</scope>
    <source>
        <strain evidence="2 3">LMG 26042</strain>
    </source>
</reference>
<evidence type="ECO:0000313" key="3">
    <source>
        <dbReference type="Proteomes" id="UP000280475"/>
    </source>
</evidence>
<dbReference type="InterPro" id="IPR007159">
    <property type="entry name" value="SpoVT-AbrB_dom"/>
</dbReference>
<dbReference type="Gene3D" id="2.10.260.10">
    <property type="match status" value="1"/>
</dbReference>
<organism evidence="2 3">
    <name type="scientific">Tetragenococcus halophilus</name>
    <name type="common">Pediococcus halophilus</name>
    <dbReference type="NCBI Taxonomy" id="51669"/>
    <lineage>
        <taxon>Bacteria</taxon>
        <taxon>Bacillati</taxon>
        <taxon>Bacillota</taxon>
        <taxon>Bacilli</taxon>
        <taxon>Lactobacillales</taxon>
        <taxon>Enterococcaceae</taxon>
        <taxon>Tetragenococcus</taxon>
    </lineage>
</organism>
<dbReference type="SUPFAM" id="SSF89447">
    <property type="entry name" value="AbrB/MazE/MraZ-like"/>
    <property type="match status" value="1"/>
</dbReference>
<dbReference type="AlphaFoldDB" id="A0A3G5FIB2"/>
<keyword evidence="2" id="KW-0238">DNA-binding</keyword>
<name>A0A3G5FIB2_TETHA</name>
<gene>
    <name evidence="2" type="ORF">C7H83_05860</name>
</gene>